<dbReference type="EMBL" id="JWZX01001625">
    <property type="protein sequence ID" value="KOO33008.1"/>
    <property type="molecule type" value="Genomic_DNA"/>
</dbReference>
<sequence>MDVSPTSAEVAAATSVLRRLSPSSIEEPQFAELRAAAIALVKRACVKEAFENKDVKEFLAETTKHKETLKELRRLEALIRGQHRRERIDANDCGLNSARKATLEQIKQECAALTHEQPRITDVSEPAGDDISASSMVRVRVRVRVDPRVQGAVTISFSVGRGGWSTDLLGRSLDEPFDGSVGGTSRLPPPGDFRRICNVCRGDCTHQARHDFYHQLCLRCAELNWTKRQQTADLRGHVALVTGGRVRIGYRGS</sequence>
<gene>
    <name evidence="1" type="ORF">Ctob_015490</name>
</gene>
<dbReference type="AlphaFoldDB" id="A0A0M0K3Q5"/>
<reference evidence="2" key="1">
    <citation type="journal article" date="2015" name="PLoS Genet.">
        <title>Genome Sequence and Transcriptome Analyses of Chrysochromulina tobin: Metabolic Tools for Enhanced Algal Fitness in the Prominent Order Prymnesiales (Haptophyceae).</title>
        <authorList>
            <person name="Hovde B.T."/>
            <person name="Deodato C.R."/>
            <person name="Hunsperger H.M."/>
            <person name="Ryken S.A."/>
            <person name="Yost W."/>
            <person name="Jha R.K."/>
            <person name="Patterson J."/>
            <person name="Monnat R.J. Jr."/>
            <person name="Barlow S.B."/>
            <person name="Starkenburg S.R."/>
            <person name="Cattolico R.A."/>
        </authorList>
    </citation>
    <scope>NUCLEOTIDE SEQUENCE</scope>
    <source>
        <strain evidence="2">CCMP291</strain>
    </source>
</reference>
<comment type="caution">
    <text evidence="1">The sequence shown here is derived from an EMBL/GenBank/DDBJ whole genome shotgun (WGS) entry which is preliminary data.</text>
</comment>
<dbReference type="OrthoDB" id="444330at2759"/>
<protein>
    <submittedName>
        <fullName evidence="1">Oxidoreductase</fullName>
    </submittedName>
</protein>
<accession>A0A0M0K3Q5</accession>
<dbReference type="Proteomes" id="UP000037460">
    <property type="component" value="Unassembled WGS sequence"/>
</dbReference>
<proteinExistence type="predicted"/>
<name>A0A0M0K3Q5_9EUKA</name>
<keyword evidence="2" id="KW-1185">Reference proteome</keyword>
<evidence type="ECO:0000313" key="2">
    <source>
        <dbReference type="Proteomes" id="UP000037460"/>
    </source>
</evidence>
<evidence type="ECO:0000313" key="1">
    <source>
        <dbReference type="EMBL" id="KOO33008.1"/>
    </source>
</evidence>
<organism evidence="1 2">
    <name type="scientific">Chrysochromulina tobinii</name>
    <dbReference type="NCBI Taxonomy" id="1460289"/>
    <lineage>
        <taxon>Eukaryota</taxon>
        <taxon>Haptista</taxon>
        <taxon>Haptophyta</taxon>
        <taxon>Prymnesiophyceae</taxon>
        <taxon>Prymnesiales</taxon>
        <taxon>Chrysochromulinaceae</taxon>
        <taxon>Chrysochromulina</taxon>
    </lineage>
</organism>